<dbReference type="Pfam" id="PF00916">
    <property type="entry name" value="Sulfate_transp"/>
    <property type="match status" value="1"/>
</dbReference>
<feature type="transmembrane region" description="Helical" evidence="12">
    <location>
        <begin position="295"/>
        <end position="316"/>
    </location>
</feature>
<comment type="catalytic activity">
    <reaction evidence="10">
        <text>hydrogencarbonate + H(+) = CO2 + H2O</text>
        <dbReference type="Rhea" id="RHEA:10748"/>
        <dbReference type="ChEBI" id="CHEBI:15377"/>
        <dbReference type="ChEBI" id="CHEBI:15378"/>
        <dbReference type="ChEBI" id="CHEBI:16526"/>
        <dbReference type="ChEBI" id="CHEBI:17544"/>
        <dbReference type="EC" id="4.2.1.1"/>
    </reaction>
</comment>
<feature type="domain" description="SLC26A/SulP transporter" evidence="13">
    <location>
        <begin position="19"/>
        <end position="386"/>
    </location>
</feature>
<keyword evidence="5 11" id="KW-0862">Zinc</keyword>
<dbReference type="GO" id="GO:0004089">
    <property type="term" value="F:carbonate dehydratase activity"/>
    <property type="evidence" value="ECO:0007669"/>
    <property type="project" value="UniProtKB-EC"/>
</dbReference>
<dbReference type="InterPro" id="IPR001765">
    <property type="entry name" value="Carbonic_anhydrase"/>
</dbReference>
<comment type="subcellular location">
    <subcellularLocation>
        <location evidence="1">Membrane</location>
        <topology evidence="1">Multi-pass membrane protein</topology>
    </subcellularLocation>
</comment>
<dbReference type="SUPFAM" id="SSF53056">
    <property type="entry name" value="beta-carbonic anhydrase, cab"/>
    <property type="match status" value="1"/>
</dbReference>
<feature type="binding site" evidence="11">
    <location>
        <position position="571"/>
    </location>
    <ligand>
        <name>Zn(2+)</name>
        <dbReference type="ChEBI" id="CHEBI:29105"/>
    </ligand>
</feature>
<reference evidence="14" key="2">
    <citation type="submission" date="2020-07" db="EMBL/GenBank/DDBJ databases">
        <authorList>
            <person name="Yu X."/>
        </authorList>
    </citation>
    <scope>NUCLEOTIDE SEQUENCE [LARGE SCALE GENOMIC DNA]</scope>
    <source>
        <strain evidence="14">24T</strain>
    </source>
</reference>
<dbReference type="InterPro" id="IPR011547">
    <property type="entry name" value="SLC26A/SulP_dom"/>
</dbReference>
<feature type="transmembrane region" description="Helical" evidence="12">
    <location>
        <begin position="50"/>
        <end position="70"/>
    </location>
</feature>
<comment type="cofactor">
    <cofactor evidence="11">
        <name>Zn(2+)</name>
        <dbReference type="ChEBI" id="CHEBI:29105"/>
    </cofactor>
    <text evidence="11">Binds 1 zinc ion per subunit.</text>
</comment>
<dbReference type="GO" id="GO:0016020">
    <property type="term" value="C:membrane"/>
    <property type="evidence" value="ECO:0007669"/>
    <property type="project" value="UniProtKB-SubCell"/>
</dbReference>
<evidence type="ECO:0000256" key="7">
    <source>
        <dbReference type="ARBA" id="ARBA00023136"/>
    </source>
</evidence>
<feature type="transmembrane region" description="Helical" evidence="12">
    <location>
        <begin position="119"/>
        <end position="139"/>
    </location>
</feature>
<dbReference type="InterPro" id="IPR036874">
    <property type="entry name" value="Carbonic_anhydrase_sf"/>
</dbReference>
<evidence type="ECO:0000256" key="1">
    <source>
        <dbReference type="ARBA" id="ARBA00004141"/>
    </source>
</evidence>
<dbReference type="GO" id="GO:0008270">
    <property type="term" value="F:zinc ion binding"/>
    <property type="evidence" value="ECO:0007669"/>
    <property type="project" value="InterPro"/>
</dbReference>
<feature type="binding site" evidence="11">
    <location>
        <position position="632"/>
    </location>
    <ligand>
        <name>Zn(2+)</name>
        <dbReference type="ChEBI" id="CHEBI:29105"/>
    </ligand>
</feature>
<feature type="binding site" evidence="11">
    <location>
        <position position="573"/>
    </location>
    <ligand>
        <name>Zn(2+)</name>
        <dbReference type="ChEBI" id="CHEBI:29105"/>
    </ligand>
</feature>
<evidence type="ECO:0000256" key="5">
    <source>
        <dbReference type="ARBA" id="ARBA00022833"/>
    </source>
</evidence>
<dbReference type="EMBL" id="CP059165">
    <property type="protein sequence ID" value="QLL08540.1"/>
    <property type="molecule type" value="Genomic_DNA"/>
</dbReference>
<dbReference type="InterPro" id="IPR001902">
    <property type="entry name" value="SLC26A/SulP_fam"/>
</dbReference>
<feature type="transmembrane region" description="Helical" evidence="12">
    <location>
        <begin position="90"/>
        <end position="112"/>
    </location>
</feature>
<dbReference type="InterPro" id="IPR015892">
    <property type="entry name" value="Carbonic_anhydrase_CS"/>
</dbReference>
<feature type="binding site" evidence="11">
    <location>
        <position position="629"/>
    </location>
    <ligand>
        <name>Zn(2+)</name>
        <dbReference type="ChEBI" id="CHEBI:29105"/>
    </ligand>
</feature>
<evidence type="ECO:0000256" key="4">
    <source>
        <dbReference type="ARBA" id="ARBA00022692"/>
    </source>
</evidence>
<keyword evidence="11" id="KW-0479">Metal-binding</keyword>
<feature type="transmembrane region" description="Helical" evidence="12">
    <location>
        <begin position="328"/>
        <end position="346"/>
    </location>
</feature>
<evidence type="ECO:0000256" key="6">
    <source>
        <dbReference type="ARBA" id="ARBA00022989"/>
    </source>
</evidence>
<comment type="similarity">
    <text evidence="2">Belongs to the beta-class carbonic anhydrase family.</text>
</comment>
<feature type="transmembrane region" description="Helical" evidence="12">
    <location>
        <begin position="170"/>
        <end position="186"/>
    </location>
</feature>
<name>A0A7D6INY0_9MYCO</name>
<gene>
    <name evidence="14" type="ORF">H0P51_06265</name>
</gene>
<dbReference type="RefSeq" id="WP_180917126.1">
    <property type="nucleotide sequence ID" value="NZ_CP059165.1"/>
</dbReference>
<dbReference type="PROSITE" id="PS00704">
    <property type="entry name" value="PROK_CO2_ANHYDRASE_1"/>
    <property type="match status" value="1"/>
</dbReference>
<dbReference type="EC" id="4.2.1.1" evidence="3"/>
<dbReference type="SMART" id="SM00947">
    <property type="entry name" value="Pro_CA"/>
    <property type="match status" value="1"/>
</dbReference>
<feature type="transmembrane region" description="Helical" evidence="12">
    <location>
        <begin position="198"/>
        <end position="217"/>
    </location>
</feature>
<organism evidence="14 15">
    <name type="scientific">Mycobacterium vicinigordonae</name>
    <dbReference type="NCBI Taxonomy" id="1719132"/>
    <lineage>
        <taxon>Bacteria</taxon>
        <taxon>Bacillati</taxon>
        <taxon>Actinomycetota</taxon>
        <taxon>Actinomycetes</taxon>
        <taxon>Mycobacteriales</taxon>
        <taxon>Mycobacteriaceae</taxon>
        <taxon>Mycobacterium</taxon>
    </lineage>
</organism>
<protein>
    <recommendedName>
        <fullName evidence="3">carbonic anhydrase</fullName>
        <ecNumber evidence="3">4.2.1.1</ecNumber>
    </recommendedName>
</protein>
<keyword evidence="15" id="KW-1185">Reference proteome</keyword>
<dbReference type="GO" id="GO:0015976">
    <property type="term" value="P:carbon utilization"/>
    <property type="evidence" value="ECO:0007669"/>
    <property type="project" value="InterPro"/>
</dbReference>
<evidence type="ECO:0000259" key="13">
    <source>
        <dbReference type="Pfam" id="PF00916"/>
    </source>
</evidence>
<evidence type="ECO:0000256" key="12">
    <source>
        <dbReference type="SAM" id="Phobius"/>
    </source>
</evidence>
<dbReference type="Gene3D" id="3.40.1050.10">
    <property type="entry name" value="Carbonic anhydrase"/>
    <property type="match status" value="1"/>
</dbReference>
<dbReference type="AlphaFoldDB" id="A0A7D6INY0"/>
<feature type="transmembrane region" description="Helical" evidence="12">
    <location>
        <begin position="381"/>
        <end position="412"/>
    </location>
</feature>
<dbReference type="PANTHER" id="PTHR11814">
    <property type="entry name" value="SULFATE TRANSPORTER"/>
    <property type="match status" value="1"/>
</dbReference>
<evidence type="ECO:0000256" key="3">
    <source>
        <dbReference type="ARBA" id="ARBA00012925"/>
    </source>
</evidence>
<evidence type="ECO:0000256" key="10">
    <source>
        <dbReference type="ARBA" id="ARBA00048348"/>
    </source>
</evidence>
<keyword evidence="8" id="KW-0456">Lyase</keyword>
<dbReference type="Pfam" id="PF00484">
    <property type="entry name" value="Pro_CA"/>
    <property type="match status" value="1"/>
</dbReference>
<evidence type="ECO:0000313" key="14">
    <source>
        <dbReference type="EMBL" id="QLL08540.1"/>
    </source>
</evidence>
<proteinExistence type="inferred from homology"/>
<dbReference type="Proteomes" id="UP000510682">
    <property type="component" value="Chromosome"/>
</dbReference>
<evidence type="ECO:0000256" key="8">
    <source>
        <dbReference type="ARBA" id="ARBA00023239"/>
    </source>
</evidence>
<sequence length="750" mass="78718">MSSTAIAEAPASRKILPNLRYDVPASLVVFLVALPLSLGIAIASNAPLMAGLIAAVVGGIIAGAVGGSVLQVSGPAAGLTVVVAGLINQFGWEMTCLITVCAGGVQILLGLVRVARAALAVAPVVVHAMLAGIGVTIMLQQIHVLMGGSSRSSAWENIKALPDGIMNHELHEVIVGGTVIAILVLWSKLPTRIRFIPGALVAIVVATVLSLLVNLQVDRINLSGNFFDAIGLPHLPPMSPSGHPWLAEIGAVALGVLTVALIASVESLLSAVGIDKMHTGPRTNFNREMIGQGSANVASGLLGGLPVTGVIVRSSTNVAAGARTRTSAVLHGVWILLFASLLTSLVELIPKAALAGLLIVIGIQLIKLAHIQVAVRTGNFFIYAITIVCVVFLNLLEGVAIGLAVAIAFLLIRVIQAPIEAKPIGEESKHWRVDIDGTLSFLLLPRLTNVLSMLPPGCEVTLNLNADYIDHSISEAISDWKTAHEATGGSVTIVETSPANLVSAHSSPPRRHFLSRSLREAPWPSRRDNTGDRTDASILDGVQHYHRNGNLHHHVPELVDSPNPDTVFLTCADSRILPDTITASRPGDLYIVRNVGNLVPVDPAEHSVDAALDFAVNQLGVSSVVVCGHSSCRAMQALLDGTVDDPASPIAQWLEHASESVAAYRNNHEARVSCTSNGFRFSDVDQLAIVNVALQVDRLSRHPVLADAVESGAVQVVGIFFDFATVHVHVVDRHGIVHASAPAAEAAPVH</sequence>
<feature type="transmembrane region" description="Helical" evidence="12">
    <location>
        <begin position="353"/>
        <end position="375"/>
    </location>
</feature>
<reference evidence="14" key="1">
    <citation type="submission" date="2020-07" db="EMBL/GenBank/DDBJ databases">
        <title>Description of Mycobacterium gordonae subsp. intergordonae subsp.nov. and Mycobacterium gordonae subsp. gordonae subsp. nov.</title>
        <authorList>
            <person name="Huang H."/>
        </authorList>
    </citation>
    <scope>NUCLEOTIDE SEQUENCE [LARGE SCALE GENOMIC DNA]</scope>
    <source>
        <strain evidence="14">24T</strain>
    </source>
</reference>
<dbReference type="GO" id="GO:0055085">
    <property type="term" value="P:transmembrane transport"/>
    <property type="evidence" value="ECO:0007669"/>
    <property type="project" value="InterPro"/>
</dbReference>
<evidence type="ECO:0000256" key="2">
    <source>
        <dbReference type="ARBA" id="ARBA00006217"/>
    </source>
</evidence>
<comment type="function">
    <text evidence="9">Catalyzes the reversible hydration of carbon dioxide to form bicarbonate.</text>
</comment>
<accession>A0A7D6INY0</accession>
<dbReference type="KEGG" id="mgor:H0P51_06265"/>
<keyword evidence="7 12" id="KW-0472">Membrane</keyword>
<keyword evidence="6 12" id="KW-1133">Transmembrane helix</keyword>
<evidence type="ECO:0000313" key="15">
    <source>
        <dbReference type="Proteomes" id="UP000510682"/>
    </source>
</evidence>
<keyword evidence="4 12" id="KW-0812">Transmembrane</keyword>
<evidence type="ECO:0000256" key="9">
    <source>
        <dbReference type="ARBA" id="ARBA00024993"/>
    </source>
</evidence>
<feature type="transmembrane region" description="Helical" evidence="12">
    <location>
        <begin position="245"/>
        <end position="274"/>
    </location>
</feature>
<evidence type="ECO:0000256" key="11">
    <source>
        <dbReference type="PIRSR" id="PIRSR601765-1"/>
    </source>
</evidence>
<feature type="transmembrane region" description="Helical" evidence="12">
    <location>
        <begin position="23"/>
        <end position="43"/>
    </location>
</feature>